<dbReference type="SUPFAM" id="SSF53850">
    <property type="entry name" value="Periplasmic binding protein-like II"/>
    <property type="match status" value="1"/>
</dbReference>
<sequence>MKKFRTLALALPFALLLGACAEPGSSDSGDTDSASGDKSTITYSKSQGPYTELFEDAVAPILEEQGYTLQAQDVSDLLTADIALNDGDVDFNVEQHTAYLEAFNAENDGDLVPISPIPTVPAGIYSDNHETLEEVPDGATVAVPNDASNMARAYLLLEKIGWIELDENADRTMLTQADIVANPHNLEITEMRSLTIPPASVDFDYIVITGSIVYNAGIDPSTALATEDILDHLVLQVVVKEENADTEWAQAIVDAYHSEEFATYMEENNDGLWWIPEELQS</sequence>
<keyword evidence="9" id="KW-1185">Reference proteome</keyword>
<keyword evidence="3 7" id="KW-0732">Signal</keyword>
<dbReference type="RefSeq" id="WP_251838158.1">
    <property type="nucleotide sequence ID" value="NZ_JACSPO010000001.1"/>
</dbReference>
<dbReference type="PANTHER" id="PTHR30429:SF0">
    <property type="entry name" value="METHIONINE-BINDING LIPOPROTEIN METQ"/>
    <property type="match status" value="1"/>
</dbReference>
<keyword evidence="5" id="KW-0564">Palmitate</keyword>
<gene>
    <name evidence="8" type="ORF">H9624_01590</name>
</gene>
<dbReference type="EMBL" id="JACSPO010000001">
    <property type="protein sequence ID" value="MBD8061013.1"/>
    <property type="molecule type" value="Genomic_DNA"/>
</dbReference>
<keyword evidence="6" id="KW-0449">Lipoprotein</keyword>
<evidence type="ECO:0000256" key="3">
    <source>
        <dbReference type="ARBA" id="ARBA00022729"/>
    </source>
</evidence>
<evidence type="ECO:0000256" key="7">
    <source>
        <dbReference type="SAM" id="SignalP"/>
    </source>
</evidence>
<evidence type="ECO:0000313" key="9">
    <source>
        <dbReference type="Proteomes" id="UP000661894"/>
    </source>
</evidence>
<dbReference type="Pfam" id="PF03180">
    <property type="entry name" value="Lipoprotein_9"/>
    <property type="match status" value="1"/>
</dbReference>
<evidence type="ECO:0000256" key="6">
    <source>
        <dbReference type="ARBA" id="ARBA00023288"/>
    </source>
</evidence>
<feature type="signal peptide" evidence="7">
    <location>
        <begin position="1"/>
        <end position="21"/>
    </location>
</feature>
<reference evidence="8 9" key="1">
    <citation type="submission" date="2020-08" db="EMBL/GenBank/DDBJ databases">
        <title>A Genomic Blueprint of the Chicken Gut Microbiome.</title>
        <authorList>
            <person name="Gilroy R."/>
            <person name="Ravi A."/>
            <person name="Getino M."/>
            <person name="Pursley I."/>
            <person name="Horton D.L."/>
            <person name="Alikhan N.-F."/>
            <person name="Baker D."/>
            <person name="Gharbi K."/>
            <person name="Hall N."/>
            <person name="Watson M."/>
            <person name="Adriaenssens E.M."/>
            <person name="Foster-Nyarko E."/>
            <person name="Jarju S."/>
            <person name="Secka A."/>
            <person name="Antonio M."/>
            <person name="Oren A."/>
            <person name="Chaudhuri R."/>
            <person name="La Ragione R.M."/>
            <person name="Hildebrand F."/>
            <person name="Pallen M.J."/>
        </authorList>
    </citation>
    <scope>NUCLEOTIDE SEQUENCE [LARGE SCALE GENOMIC DNA]</scope>
    <source>
        <strain evidence="8 9">Sa1BUA1</strain>
    </source>
</reference>
<evidence type="ECO:0000313" key="8">
    <source>
        <dbReference type="EMBL" id="MBD8061013.1"/>
    </source>
</evidence>
<protein>
    <submittedName>
        <fullName evidence="8">Metal ABC transporter substrate-binding protein</fullName>
    </submittedName>
</protein>
<organism evidence="8 9">
    <name type="scientific">Oceanitalea stevensii</name>
    <dbReference type="NCBI Taxonomy" id="2763072"/>
    <lineage>
        <taxon>Bacteria</taxon>
        <taxon>Bacillati</taxon>
        <taxon>Actinomycetota</taxon>
        <taxon>Actinomycetes</taxon>
        <taxon>Micrococcales</taxon>
        <taxon>Bogoriellaceae</taxon>
        <taxon>Georgenia</taxon>
    </lineage>
</organism>
<proteinExistence type="inferred from homology"/>
<comment type="similarity">
    <text evidence="2">Belongs to the NlpA lipoprotein family.</text>
</comment>
<evidence type="ECO:0000256" key="1">
    <source>
        <dbReference type="ARBA" id="ARBA00004635"/>
    </source>
</evidence>
<evidence type="ECO:0000256" key="5">
    <source>
        <dbReference type="ARBA" id="ARBA00023139"/>
    </source>
</evidence>
<feature type="chain" id="PRO_5046029740" evidence="7">
    <location>
        <begin position="22"/>
        <end position="281"/>
    </location>
</feature>
<evidence type="ECO:0000256" key="4">
    <source>
        <dbReference type="ARBA" id="ARBA00023136"/>
    </source>
</evidence>
<dbReference type="Proteomes" id="UP000661894">
    <property type="component" value="Unassembled WGS sequence"/>
</dbReference>
<dbReference type="Gene3D" id="3.40.190.10">
    <property type="entry name" value="Periplasmic binding protein-like II"/>
    <property type="match status" value="2"/>
</dbReference>
<accession>A0ABR8YY66</accession>
<comment type="caution">
    <text evidence="8">The sequence shown here is derived from an EMBL/GenBank/DDBJ whole genome shotgun (WGS) entry which is preliminary data.</text>
</comment>
<dbReference type="PANTHER" id="PTHR30429">
    <property type="entry name" value="D-METHIONINE-BINDING LIPOPROTEIN METQ"/>
    <property type="match status" value="1"/>
</dbReference>
<dbReference type="InterPro" id="IPR004872">
    <property type="entry name" value="Lipoprotein_NlpA"/>
</dbReference>
<dbReference type="PROSITE" id="PS51257">
    <property type="entry name" value="PROKAR_LIPOPROTEIN"/>
    <property type="match status" value="1"/>
</dbReference>
<comment type="subcellular location">
    <subcellularLocation>
        <location evidence="1">Membrane</location>
        <topology evidence="1">Lipid-anchor</topology>
    </subcellularLocation>
</comment>
<keyword evidence="4" id="KW-0472">Membrane</keyword>
<name>A0ABR8YY66_9MICO</name>
<evidence type="ECO:0000256" key="2">
    <source>
        <dbReference type="ARBA" id="ARBA00008973"/>
    </source>
</evidence>